<evidence type="ECO:0000313" key="3">
    <source>
        <dbReference type="Proteomes" id="UP000737391"/>
    </source>
</evidence>
<feature type="transmembrane region" description="Helical" evidence="1">
    <location>
        <begin position="111"/>
        <end position="128"/>
    </location>
</feature>
<keyword evidence="1" id="KW-1133">Transmembrane helix</keyword>
<keyword evidence="1" id="KW-0812">Transmembrane</keyword>
<evidence type="ECO:0000313" key="2">
    <source>
        <dbReference type="EMBL" id="KAF4493640.1"/>
    </source>
</evidence>
<dbReference type="Proteomes" id="UP000737391">
    <property type="component" value="Unassembled WGS sequence"/>
</dbReference>
<accession>A0A9P5E444</accession>
<dbReference type="AlphaFoldDB" id="A0A9P5E444"/>
<dbReference type="OrthoDB" id="5056520at2759"/>
<name>A0A9P5E444_9HYPO</name>
<keyword evidence="3" id="KW-1185">Reference proteome</keyword>
<comment type="caution">
    <text evidence="2">The sequence shown here is derived from an EMBL/GenBank/DDBJ whole genome shotgun (WGS) entry which is preliminary data.</text>
</comment>
<reference evidence="2" key="1">
    <citation type="submission" date="2020-01" db="EMBL/GenBank/DDBJ databases">
        <title>Identification and distribution of gene clusters putatively required for synthesis of sphingolipid metabolism inhibitors in phylogenetically diverse species of the filamentous fungus Fusarium.</title>
        <authorList>
            <person name="Kim H.-S."/>
            <person name="Busman M."/>
            <person name="Brown D.W."/>
            <person name="Divon H."/>
            <person name="Uhlig S."/>
            <person name="Proctor R.H."/>
        </authorList>
    </citation>
    <scope>NUCLEOTIDE SEQUENCE</scope>
    <source>
        <strain evidence="2">NRRL 31653</strain>
    </source>
</reference>
<sequence length="143" mass="16477">MSDYSPISSSHYTPATSPSETLYNTDNRIRFAPRSAITDGIVILNRRNVQQWQLDMALARAEGATNQLEACLYKATRELDREITQLHYEMDAILRLREEDLKRAHRRHNQTLFCVLDVLAGILVSWVFKHGGAREPFVFLDID</sequence>
<dbReference type="EMBL" id="LUFC02000866">
    <property type="protein sequence ID" value="KAF4493640.1"/>
    <property type="molecule type" value="Genomic_DNA"/>
</dbReference>
<organism evidence="2 3">
    <name type="scientific">Fusarium agapanthi</name>
    <dbReference type="NCBI Taxonomy" id="1803897"/>
    <lineage>
        <taxon>Eukaryota</taxon>
        <taxon>Fungi</taxon>
        <taxon>Dikarya</taxon>
        <taxon>Ascomycota</taxon>
        <taxon>Pezizomycotina</taxon>
        <taxon>Sordariomycetes</taxon>
        <taxon>Hypocreomycetidae</taxon>
        <taxon>Hypocreales</taxon>
        <taxon>Nectriaceae</taxon>
        <taxon>Fusarium</taxon>
        <taxon>Fusarium fujikuroi species complex</taxon>
    </lineage>
</organism>
<protein>
    <submittedName>
        <fullName evidence="2">Uncharacterized protein</fullName>
    </submittedName>
</protein>
<proteinExistence type="predicted"/>
<gene>
    <name evidence="2" type="ORF">FAGAP_10230</name>
</gene>
<evidence type="ECO:0000256" key="1">
    <source>
        <dbReference type="SAM" id="Phobius"/>
    </source>
</evidence>
<keyword evidence="1" id="KW-0472">Membrane</keyword>